<dbReference type="CDD" id="cd00038">
    <property type="entry name" value="CAP_ED"/>
    <property type="match status" value="1"/>
</dbReference>
<dbReference type="Pfam" id="PF10335">
    <property type="entry name" value="DUF294_C"/>
    <property type="match status" value="1"/>
</dbReference>
<dbReference type="AlphaFoldDB" id="A0A159YYR4"/>
<dbReference type="InterPro" id="IPR018821">
    <property type="entry name" value="DUF294_put_nucleoTrafse_sb-bd"/>
</dbReference>
<gene>
    <name evidence="6" type="ORF">AKL17_0309</name>
</gene>
<dbReference type="SMART" id="SM00100">
    <property type="entry name" value="cNMP"/>
    <property type="match status" value="1"/>
</dbReference>
<dbReference type="KEGG" id="daa:AKL17_0309"/>
<dbReference type="Pfam" id="PF03445">
    <property type="entry name" value="DUF294"/>
    <property type="match status" value="1"/>
</dbReference>
<evidence type="ECO:0000256" key="2">
    <source>
        <dbReference type="PROSITE-ProRule" id="PRU00703"/>
    </source>
</evidence>
<evidence type="ECO:0000259" key="4">
    <source>
        <dbReference type="PROSITE" id="PS50042"/>
    </source>
</evidence>
<dbReference type="InterPro" id="IPR014710">
    <property type="entry name" value="RmlC-like_jellyroll"/>
</dbReference>
<dbReference type="PANTHER" id="PTHR43080:SF2">
    <property type="entry name" value="CBS DOMAIN-CONTAINING PROTEIN"/>
    <property type="match status" value="1"/>
</dbReference>
<dbReference type="Pfam" id="PF00571">
    <property type="entry name" value="CBS"/>
    <property type="match status" value="2"/>
</dbReference>
<dbReference type="InterPro" id="IPR000595">
    <property type="entry name" value="cNMP-bd_dom"/>
</dbReference>
<organism evidence="6 7">
    <name type="scientific">Frigidibacter mobilis</name>
    <dbReference type="NCBI Taxonomy" id="1335048"/>
    <lineage>
        <taxon>Bacteria</taxon>
        <taxon>Pseudomonadati</taxon>
        <taxon>Pseudomonadota</taxon>
        <taxon>Alphaproteobacteria</taxon>
        <taxon>Rhodobacterales</taxon>
        <taxon>Paracoccaceae</taxon>
        <taxon>Frigidibacter</taxon>
    </lineage>
</organism>
<name>A0A159YYR4_9RHOB</name>
<dbReference type="Gene3D" id="3.10.580.10">
    <property type="entry name" value="CBS-domain"/>
    <property type="match status" value="1"/>
</dbReference>
<dbReference type="SUPFAM" id="SSF54631">
    <property type="entry name" value="CBS-domain pair"/>
    <property type="match status" value="1"/>
</dbReference>
<reference evidence="6 7" key="1">
    <citation type="submission" date="2015-09" db="EMBL/GenBank/DDBJ databases">
        <title>Complete genome sequence of Defluviimonas alba cai42t isolated from an oilfield in Xinjiang.</title>
        <authorList>
            <person name="Geng S."/>
            <person name="Pan X."/>
            <person name="Wu X."/>
        </authorList>
    </citation>
    <scope>NUCLEOTIDE SEQUENCE [LARGE SCALE GENOMIC DNA]</scope>
    <source>
        <strain evidence="7">cai42</strain>
    </source>
</reference>
<dbReference type="InterPro" id="IPR043519">
    <property type="entry name" value="NT_sf"/>
</dbReference>
<dbReference type="SMART" id="SM00116">
    <property type="entry name" value="CBS"/>
    <property type="match status" value="2"/>
</dbReference>
<keyword evidence="7" id="KW-1185">Reference proteome</keyword>
<evidence type="ECO:0000313" key="7">
    <source>
        <dbReference type="Proteomes" id="UP000076128"/>
    </source>
</evidence>
<dbReference type="PATRIC" id="fig|1335048.3.peg.323"/>
<protein>
    <recommendedName>
        <fullName evidence="8">CBS domain-containing protein</fullName>
    </recommendedName>
</protein>
<dbReference type="Gene3D" id="2.60.120.10">
    <property type="entry name" value="Jelly Rolls"/>
    <property type="match status" value="1"/>
</dbReference>
<dbReference type="InterPro" id="IPR000644">
    <property type="entry name" value="CBS_dom"/>
</dbReference>
<feature type="domain" description="CBS" evidence="5">
    <location>
        <begin position="177"/>
        <end position="238"/>
    </location>
</feature>
<feature type="domain" description="CBS" evidence="5">
    <location>
        <begin position="246"/>
        <end position="301"/>
    </location>
</feature>
<feature type="domain" description="Cyclic nucleotide-binding" evidence="4">
    <location>
        <begin position="46"/>
        <end position="145"/>
    </location>
</feature>
<dbReference type="PANTHER" id="PTHR43080">
    <property type="entry name" value="CBS DOMAIN-CONTAINING PROTEIN CBSX3, MITOCHONDRIAL"/>
    <property type="match status" value="1"/>
</dbReference>
<dbReference type="CDD" id="cd04587">
    <property type="entry name" value="CBS_pair_CAP-ED_NT_Pol-beta-like_DUF294_assoc"/>
    <property type="match status" value="1"/>
</dbReference>
<dbReference type="Proteomes" id="UP000076128">
    <property type="component" value="Chromosome"/>
</dbReference>
<evidence type="ECO:0000313" key="6">
    <source>
        <dbReference type="EMBL" id="AMY67571.1"/>
    </source>
</evidence>
<dbReference type="SUPFAM" id="SSF51206">
    <property type="entry name" value="cAMP-binding domain-like"/>
    <property type="match status" value="1"/>
</dbReference>
<dbReference type="GO" id="GO:0008773">
    <property type="term" value="F:[protein-PII] uridylyltransferase activity"/>
    <property type="evidence" value="ECO:0007669"/>
    <property type="project" value="InterPro"/>
</dbReference>
<dbReference type="InterPro" id="IPR051257">
    <property type="entry name" value="Diverse_CBS-Domain"/>
</dbReference>
<dbReference type="PROSITE" id="PS51371">
    <property type="entry name" value="CBS"/>
    <property type="match status" value="2"/>
</dbReference>
<dbReference type="InterPro" id="IPR005105">
    <property type="entry name" value="GlnD_Uridyltrans_N"/>
</dbReference>
<dbReference type="InterPro" id="IPR018490">
    <property type="entry name" value="cNMP-bd_dom_sf"/>
</dbReference>
<keyword evidence="1 2" id="KW-0129">CBS domain</keyword>
<accession>A0A159YYR4</accession>
<dbReference type="Pfam" id="PF00027">
    <property type="entry name" value="cNMP_binding"/>
    <property type="match status" value="1"/>
</dbReference>
<feature type="region of interest" description="Disordered" evidence="3">
    <location>
        <begin position="1"/>
        <end position="29"/>
    </location>
</feature>
<dbReference type="PROSITE" id="PS50042">
    <property type="entry name" value="CNMP_BINDING_3"/>
    <property type="match status" value="1"/>
</dbReference>
<evidence type="ECO:0008006" key="8">
    <source>
        <dbReference type="Google" id="ProtNLM"/>
    </source>
</evidence>
<evidence type="ECO:0000256" key="1">
    <source>
        <dbReference type="ARBA" id="ARBA00023122"/>
    </source>
</evidence>
<dbReference type="STRING" id="1335048.AKL17_0309"/>
<dbReference type="SUPFAM" id="SSF81301">
    <property type="entry name" value="Nucleotidyltransferase"/>
    <property type="match status" value="1"/>
</dbReference>
<dbReference type="CDD" id="cd05401">
    <property type="entry name" value="NT_GlnE_GlnD_like"/>
    <property type="match status" value="1"/>
</dbReference>
<evidence type="ECO:0000259" key="5">
    <source>
        <dbReference type="PROSITE" id="PS51371"/>
    </source>
</evidence>
<proteinExistence type="predicted"/>
<dbReference type="InterPro" id="IPR046342">
    <property type="entry name" value="CBS_dom_sf"/>
</dbReference>
<dbReference type="EMBL" id="CP012661">
    <property type="protein sequence ID" value="AMY67571.1"/>
    <property type="molecule type" value="Genomic_DNA"/>
</dbReference>
<evidence type="ECO:0000256" key="3">
    <source>
        <dbReference type="SAM" id="MobiDB-lite"/>
    </source>
</evidence>
<sequence>MKSPRPFAGARHPPNRVSMTAGRGSNEGRMDDNVQAIASFLETVHPYDSLQRDELVRVAGSFSRREFPAEAQVYALGEPLDGLFLVKRGAVEVLDRNGGLVSLLTARNSFGERGLMRDGLAATTARTAEPSVLLMLPAAEFRRLLALSPAFERFFNRSRGGEPRGADIATMKIAELIARRPLSCAPDTPVAEAARIMRDAHVSSLGVTEPLAGGGERLLGIVTVRDLSSKVLAEGRDPGGPISGVMTADPISLPSTALGSDLLHIMLERRIGHLPIVDQGRFTGMITQTDLTRFQAVSSAVLIRDVANAETVAELAAVTGRIPRLLVQLVGGHHSHEVVTRLITDIADAVTRRLLAMAEAELGAPPVPYLWLACGSQGRQEQAGVSDQDNCMILDDAATEADMAYFHALAKIVCDGLNACGYVYCPGDMMATAERWCQPLRVWREYFRGWIARPDPMAQMLSSVMFDLRPIGGAASLFGDLHAETLAEAGKNSIFVAHMVSNSLKHTPPLGLIRGFATIRSGEHRNHIDLKMNGVVPVVDLGRIYALIGQLTEVNTRARLLAAEDAGVISASGARDLVEAYDLIATMRLESQALLVKSGRRPDNYLAPSDLSDFERSHLRDAFVVVRTMQSAIGHGKGAMS</sequence>